<dbReference type="Pfam" id="PF09084">
    <property type="entry name" value="NMT1"/>
    <property type="match status" value="1"/>
</dbReference>
<dbReference type="Proteomes" id="UP000001784">
    <property type="component" value="Chromosome"/>
</dbReference>
<feature type="domain" description="SsuA/THI5-like" evidence="13">
    <location>
        <begin position="38"/>
        <end position="247"/>
    </location>
</feature>
<evidence type="ECO:0000256" key="9">
    <source>
        <dbReference type="ARBA" id="ARBA00023004"/>
    </source>
</evidence>
<dbReference type="GO" id="GO:0016740">
    <property type="term" value="F:transferase activity"/>
    <property type="evidence" value="ECO:0007669"/>
    <property type="project" value="UniProtKB-KW"/>
</dbReference>
<keyword evidence="9" id="KW-0408">Iron</keyword>
<proteinExistence type="inferred from homology"/>
<keyword evidence="6" id="KW-0479">Metal-binding</keyword>
<evidence type="ECO:0000256" key="7">
    <source>
        <dbReference type="ARBA" id="ARBA00022898"/>
    </source>
</evidence>
<dbReference type="GO" id="GO:0009228">
    <property type="term" value="P:thiamine biosynthetic process"/>
    <property type="evidence" value="ECO:0007669"/>
    <property type="project" value="UniProtKB-KW"/>
</dbReference>
<evidence type="ECO:0000313" key="15">
    <source>
        <dbReference type="Proteomes" id="UP000001784"/>
    </source>
</evidence>
<dbReference type="RefSeq" id="WP_011699056.1">
    <property type="nucleotide sequence ID" value="NC_008554.1"/>
</dbReference>
<accession>A0LKD5</accession>
<comment type="subunit">
    <text evidence="4">Homodimer.</text>
</comment>
<comment type="similarity">
    <text evidence="3">Belongs to the NMT1/THI5 family.</text>
</comment>
<keyword evidence="7" id="KW-0663">Pyridoxal phosphate</keyword>
<comment type="function">
    <text evidence="1">Responsible for the formation of the pyrimidine heterocycle in the thiamine biosynthesis pathway. Catalyzes the formation of hydroxymethylpyrimidine phosphate (HMP-P) from histidine and pyridoxal phosphate (PLP). The protein uses PLP and the active site histidine to form HMP-P, generating an inactive enzyme. The enzyme can only undergo a single turnover, which suggests it is a suicide enzyme.</text>
</comment>
<feature type="chain" id="PRO_5002626301" description="Thiamine pyrimidine synthase" evidence="12">
    <location>
        <begin position="22"/>
        <end position="324"/>
    </location>
</feature>
<evidence type="ECO:0000256" key="10">
    <source>
        <dbReference type="ARBA" id="ARBA00033171"/>
    </source>
</evidence>
<evidence type="ECO:0000313" key="14">
    <source>
        <dbReference type="EMBL" id="ABK17887.1"/>
    </source>
</evidence>
<dbReference type="EMBL" id="CP000478">
    <property type="protein sequence ID" value="ABK17887.1"/>
    <property type="molecule type" value="Genomic_DNA"/>
</dbReference>
<reference evidence="14 15" key="1">
    <citation type="submission" date="2006-10" db="EMBL/GenBank/DDBJ databases">
        <title>Complete sequence of Syntrophobacter fumaroxidans MPOB.</title>
        <authorList>
            <consortium name="US DOE Joint Genome Institute"/>
            <person name="Copeland A."/>
            <person name="Lucas S."/>
            <person name="Lapidus A."/>
            <person name="Barry K."/>
            <person name="Detter J.C."/>
            <person name="Glavina del Rio T."/>
            <person name="Hammon N."/>
            <person name="Israni S."/>
            <person name="Pitluck S."/>
            <person name="Goltsman E.G."/>
            <person name="Martinez M."/>
            <person name="Schmutz J."/>
            <person name="Larimer F."/>
            <person name="Land M."/>
            <person name="Hauser L."/>
            <person name="Kyrpides N."/>
            <person name="Kim E."/>
            <person name="Boone D.R."/>
            <person name="Brockman F."/>
            <person name="Culley D."/>
            <person name="Ferry J."/>
            <person name="Gunsalus R."/>
            <person name="McInerney M.J."/>
            <person name="Morrison M."/>
            <person name="Plugge C."/>
            <person name="Rohlin L."/>
            <person name="Scholten J."/>
            <person name="Sieber J."/>
            <person name="Stams A.J.M."/>
            <person name="Worm P."/>
            <person name="Henstra A.M."/>
            <person name="Richardson P."/>
        </authorList>
    </citation>
    <scope>NUCLEOTIDE SEQUENCE [LARGE SCALE GENOMIC DNA]</scope>
    <source>
        <strain evidence="15">DSM 10017 / MPOB</strain>
    </source>
</reference>
<sequence precursor="true">MRKFWSIFTALLLLWATDSLAQESSRRVSYLPHWLPQSQFAGYYVACEKGFYRKHGIDIEILRGGPDRSPMEYLRRGRADFAGSFLSCAIRERVRGLRLINIAQIIQRSTQMLIAKKSSGIESPKDMDGRRVGLWGADFQVLPKAFFMKYDLNVKEIEQGPTMNLFLRGAVDVASAMWYNEYHTVLNSGVNEDELTTFFFSDHCVNLPEDGLYALEDTCKKDPEKCRRFVTASLEGWAYAFRRPEEALDIVMKYVDEANVATNRCHQKWMLERMKDVILPPGLDVPVGVLREEDYANVVKVLETGGLEGEVPAYSSFFLNCVEQ</sequence>
<evidence type="ECO:0000256" key="2">
    <source>
        <dbReference type="ARBA" id="ARBA00004948"/>
    </source>
</evidence>
<keyword evidence="15" id="KW-1185">Reference proteome</keyword>
<evidence type="ECO:0000256" key="12">
    <source>
        <dbReference type="SAM" id="SignalP"/>
    </source>
</evidence>
<dbReference type="eggNOG" id="COG0715">
    <property type="taxonomic scope" value="Bacteria"/>
</dbReference>
<dbReference type="Gene3D" id="3.40.190.10">
    <property type="entry name" value="Periplasmic binding protein-like II"/>
    <property type="match status" value="2"/>
</dbReference>
<comment type="catalytic activity">
    <reaction evidence="11">
        <text>N(6)-(pyridoxal phosphate)-L-lysyl-[4-amino-5-hydroxymethyl-2-methylpyrimidine phosphate synthase] + L-histidyl-[4-amino-5-hydroxymethyl-2-methylpyrimidine phosphate synthase] + 2 Fe(3+) + 4 H2O = L-lysyl-[4-amino-5-hydroxymethyl-2-methylpyrimidine phosphate synthase] + (2S)-2-amino-5-hydroxy-4-oxopentanoyl-[4-amino-5-hydroxymethyl-2-methylpyrimidine phosphate synthase] + 4-amino-2-methyl-5-(phosphooxymethyl)pyrimidine + 3-oxopropanoate + 2 Fe(2+) + 2 H(+)</text>
        <dbReference type="Rhea" id="RHEA:65756"/>
        <dbReference type="Rhea" id="RHEA-COMP:16892"/>
        <dbReference type="Rhea" id="RHEA-COMP:16893"/>
        <dbReference type="Rhea" id="RHEA-COMP:16894"/>
        <dbReference type="Rhea" id="RHEA-COMP:16895"/>
        <dbReference type="ChEBI" id="CHEBI:15377"/>
        <dbReference type="ChEBI" id="CHEBI:15378"/>
        <dbReference type="ChEBI" id="CHEBI:29033"/>
        <dbReference type="ChEBI" id="CHEBI:29034"/>
        <dbReference type="ChEBI" id="CHEBI:29969"/>
        <dbReference type="ChEBI" id="CHEBI:29979"/>
        <dbReference type="ChEBI" id="CHEBI:33190"/>
        <dbReference type="ChEBI" id="CHEBI:58354"/>
        <dbReference type="ChEBI" id="CHEBI:143915"/>
        <dbReference type="ChEBI" id="CHEBI:157692"/>
    </reaction>
    <physiologicalReaction direction="left-to-right" evidence="11">
        <dbReference type="Rhea" id="RHEA:65757"/>
    </physiologicalReaction>
</comment>
<dbReference type="InterPro" id="IPR027939">
    <property type="entry name" value="NMT1/THI5"/>
</dbReference>
<dbReference type="InterPro" id="IPR015168">
    <property type="entry name" value="SsuA/THI5"/>
</dbReference>
<evidence type="ECO:0000256" key="1">
    <source>
        <dbReference type="ARBA" id="ARBA00003469"/>
    </source>
</evidence>
<gene>
    <name evidence="14" type="ordered locus">Sfum_2205</name>
</gene>
<evidence type="ECO:0000256" key="8">
    <source>
        <dbReference type="ARBA" id="ARBA00022977"/>
    </source>
</evidence>
<dbReference type="STRING" id="335543.Sfum_2205"/>
<comment type="pathway">
    <text evidence="2">Cofactor biosynthesis; thiamine diphosphate biosynthesis.</text>
</comment>
<evidence type="ECO:0000256" key="5">
    <source>
        <dbReference type="ARBA" id="ARBA00022679"/>
    </source>
</evidence>
<dbReference type="GO" id="GO:0046872">
    <property type="term" value="F:metal ion binding"/>
    <property type="evidence" value="ECO:0007669"/>
    <property type="project" value="UniProtKB-KW"/>
</dbReference>
<dbReference type="PANTHER" id="PTHR31528:SF1">
    <property type="entry name" value="4-AMINO-5-HYDROXYMETHYL-2-METHYLPYRIMIDINE PHOSPHATE SYNTHASE THI11-RELATED"/>
    <property type="match status" value="1"/>
</dbReference>
<keyword evidence="8" id="KW-0784">Thiamine biosynthesis</keyword>
<evidence type="ECO:0000256" key="6">
    <source>
        <dbReference type="ARBA" id="ARBA00022723"/>
    </source>
</evidence>
<feature type="signal peptide" evidence="12">
    <location>
        <begin position="1"/>
        <end position="21"/>
    </location>
</feature>
<protein>
    <recommendedName>
        <fullName evidence="10">Thiamine pyrimidine synthase</fullName>
    </recommendedName>
</protein>
<dbReference type="AlphaFoldDB" id="A0LKD5"/>
<dbReference type="PANTHER" id="PTHR31528">
    <property type="entry name" value="4-AMINO-5-HYDROXYMETHYL-2-METHYLPYRIMIDINE PHOSPHATE SYNTHASE THI11-RELATED"/>
    <property type="match status" value="1"/>
</dbReference>
<keyword evidence="12" id="KW-0732">Signal</keyword>
<evidence type="ECO:0000256" key="4">
    <source>
        <dbReference type="ARBA" id="ARBA00011738"/>
    </source>
</evidence>
<name>A0LKD5_SYNFM</name>
<evidence type="ECO:0000259" key="13">
    <source>
        <dbReference type="Pfam" id="PF09084"/>
    </source>
</evidence>
<dbReference type="KEGG" id="sfu:Sfum_2205"/>
<organism evidence="14 15">
    <name type="scientific">Syntrophobacter fumaroxidans (strain DSM 10017 / MPOB)</name>
    <dbReference type="NCBI Taxonomy" id="335543"/>
    <lineage>
        <taxon>Bacteria</taxon>
        <taxon>Pseudomonadati</taxon>
        <taxon>Thermodesulfobacteriota</taxon>
        <taxon>Syntrophobacteria</taxon>
        <taxon>Syntrophobacterales</taxon>
        <taxon>Syntrophobacteraceae</taxon>
        <taxon>Syntrophobacter</taxon>
    </lineage>
</organism>
<evidence type="ECO:0000256" key="3">
    <source>
        <dbReference type="ARBA" id="ARBA00009406"/>
    </source>
</evidence>
<dbReference type="SUPFAM" id="SSF53850">
    <property type="entry name" value="Periplasmic binding protein-like II"/>
    <property type="match status" value="1"/>
</dbReference>
<dbReference type="InParanoid" id="A0LKD5"/>
<keyword evidence="5" id="KW-0808">Transferase</keyword>
<dbReference type="HOGENOM" id="CLU_028871_1_3_7"/>
<evidence type="ECO:0000256" key="11">
    <source>
        <dbReference type="ARBA" id="ARBA00048179"/>
    </source>
</evidence>